<dbReference type="GeneID" id="87804085"/>
<proteinExistence type="inferred from homology"/>
<keyword evidence="2" id="KW-0962">Peroxisome biogenesis</keyword>
<dbReference type="GO" id="GO:0005778">
    <property type="term" value="C:peroxisomal membrane"/>
    <property type="evidence" value="ECO:0007669"/>
    <property type="project" value="UniProtKB-SubCell"/>
</dbReference>
<gene>
    <name evidence="4" type="primary">PEX16</name>
    <name evidence="4" type="ORF">LOC62_01G000827</name>
</gene>
<dbReference type="EMBL" id="CP086714">
    <property type="protein sequence ID" value="WOO77235.1"/>
    <property type="molecule type" value="Genomic_DNA"/>
</dbReference>
<sequence>MASAVVAAYEQLLVDNVSTVRTVESAIRNVTWFLPGRFADADIASEGLYALLSVVSSVHDDLLEKRIPPALSLPPHPFAPGAAAPETAGLLSTMPPAAPITPLLPPASEHTRYTRYWSDRSPAYRRLSRALQTTTYIELLLEMVVKKKAGDRNRWRLVLGIEGFKSVIRLILMTITRRPVLLPPTPQREFDFALIPQDKILPPEGVKPKDEEKALPAQPTGPARAVIPSLAKAPLRSHLYPLLTSLPEEHLAHPLSLLPELSTPGDIAAEVLSSTAVLVQVLLLVHTMRSPSASRYRPASLPTLSRAIPPFLIPILLQLLARRLRAPAGESTLLAEHYAQLDRRMASRFFLQGPMWIGWTRPKIVSVVNFLEKIPLISLAGDLISGYLPLVDDYFCEWAGLARAREAGAGHTVT</sequence>
<dbReference type="Pfam" id="PF08610">
    <property type="entry name" value="Pex16"/>
    <property type="match status" value="1"/>
</dbReference>
<dbReference type="GO" id="GO:0007031">
    <property type="term" value="P:peroxisome organization"/>
    <property type="evidence" value="ECO:0007669"/>
    <property type="project" value="UniProtKB-KW"/>
</dbReference>
<evidence type="ECO:0000313" key="4">
    <source>
        <dbReference type="EMBL" id="WOO77235.1"/>
    </source>
</evidence>
<dbReference type="AlphaFoldDB" id="A0AAF1BH86"/>
<dbReference type="Proteomes" id="UP000827549">
    <property type="component" value="Chromosome 1"/>
</dbReference>
<keyword evidence="5" id="KW-1185">Reference proteome</keyword>
<reference evidence="4" key="1">
    <citation type="submission" date="2023-10" db="EMBL/GenBank/DDBJ databases">
        <authorList>
            <person name="Noh H."/>
        </authorList>
    </citation>
    <scope>NUCLEOTIDE SEQUENCE</scope>
    <source>
        <strain evidence="4">DUCC4014</strain>
    </source>
</reference>
<dbReference type="RefSeq" id="XP_062623267.1">
    <property type="nucleotide sequence ID" value="XM_062767283.1"/>
</dbReference>
<evidence type="ECO:0000313" key="5">
    <source>
        <dbReference type="Proteomes" id="UP000827549"/>
    </source>
</evidence>
<organism evidence="4 5">
    <name type="scientific">Vanrija pseudolonga</name>
    <dbReference type="NCBI Taxonomy" id="143232"/>
    <lineage>
        <taxon>Eukaryota</taxon>
        <taxon>Fungi</taxon>
        <taxon>Dikarya</taxon>
        <taxon>Basidiomycota</taxon>
        <taxon>Agaricomycotina</taxon>
        <taxon>Tremellomycetes</taxon>
        <taxon>Trichosporonales</taxon>
        <taxon>Trichosporonaceae</taxon>
        <taxon>Vanrija</taxon>
    </lineage>
</organism>
<feature type="region of interest" description="Disordered" evidence="3">
    <location>
        <begin position="203"/>
        <end position="222"/>
    </location>
</feature>
<comment type="similarity">
    <text evidence="1 2">Belongs to the peroxin-16 family.</text>
</comment>
<protein>
    <recommendedName>
        <fullName evidence="2">Peroxisomal membrane protein PEX16</fullName>
    </recommendedName>
</protein>
<name>A0AAF1BH86_9TREE</name>
<dbReference type="InterPro" id="IPR013919">
    <property type="entry name" value="Pex16"/>
</dbReference>
<comment type="subcellular location">
    <subcellularLocation>
        <location evidence="2">Peroxisome membrane</location>
    </subcellularLocation>
</comment>
<evidence type="ECO:0000256" key="1">
    <source>
        <dbReference type="ARBA" id="ARBA00009505"/>
    </source>
</evidence>
<evidence type="ECO:0000256" key="2">
    <source>
        <dbReference type="RuleBase" id="RU365003"/>
    </source>
</evidence>
<accession>A0AAF1BH86</accession>
<evidence type="ECO:0000256" key="3">
    <source>
        <dbReference type="SAM" id="MobiDB-lite"/>
    </source>
</evidence>
<keyword evidence="2" id="KW-0576">Peroxisome</keyword>
<dbReference type="PANTHER" id="PTHR13299:SF0">
    <property type="entry name" value="PEROXISOMAL MEMBRANE PROTEIN PEX16"/>
    <property type="match status" value="1"/>
</dbReference>
<dbReference type="PANTHER" id="PTHR13299">
    <property type="entry name" value="PEROXISOMAL MEMBRANE PROTEIN PEX16"/>
    <property type="match status" value="1"/>
</dbReference>